<evidence type="ECO:0000256" key="5">
    <source>
        <dbReference type="ARBA" id="ARBA00022898"/>
    </source>
</evidence>
<dbReference type="RefSeq" id="WP_185445963.1">
    <property type="nucleotide sequence ID" value="NZ_CP043661.1"/>
</dbReference>
<evidence type="ECO:0000256" key="1">
    <source>
        <dbReference type="ARBA" id="ARBA00001933"/>
    </source>
</evidence>
<evidence type="ECO:0000313" key="9">
    <source>
        <dbReference type="Proteomes" id="UP000515563"/>
    </source>
</evidence>
<gene>
    <name evidence="8" type="ORF">F1D05_03435</name>
</gene>
<dbReference type="Gene3D" id="3.40.640.10">
    <property type="entry name" value="Type I PLP-dependent aspartate aminotransferase-like (Major domain)"/>
    <property type="match status" value="1"/>
</dbReference>
<evidence type="ECO:0000256" key="3">
    <source>
        <dbReference type="ARBA" id="ARBA00012239"/>
    </source>
</evidence>
<dbReference type="GO" id="GO:0030170">
    <property type="term" value="F:pyridoxal phosphate binding"/>
    <property type="evidence" value="ECO:0007669"/>
    <property type="project" value="InterPro"/>
</dbReference>
<dbReference type="GO" id="GO:0031071">
    <property type="term" value="F:cysteine desulfurase activity"/>
    <property type="evidence" value="ECO:0007669"/>
    <property type="project" value="UniProtKB-EC"/>
</dbReference>
<comment type="catalytic activity">
    <reaction evidence="6">
        <text>(sulfur carrier)-H + L-cysteine = (sulfur carrier)-SH + L-alanine</text>
        <dbReference type="Rhea" id="RHEA:43892"/>
        <dbReference type="Rhea" id="RHEA-COMP:14737"/>
        <dbReference type="Rhea" id="RHEA-COMP:14739"/>
        <dbReference type="ChEBI" id="CHEBI:29917"/>
        <dbReference type="ChEBI" id="CHEBI:35235"/>
        <dbReference type="ChEBI" id="CHEBI:57972"/>
        <dbReference type="ChEBI" id="CHEBI:64428"/>
        <dbReference type="EC" id="2.8.1.7"/>
    </reaction>
</comment>
<dbReference type="InterPro" id="IPR015424">
    <property type="entry name" value="PyrdxlP-dep_Trfase"/>
</dbReference>
<dbReference type="NCBIfam" id="TIGR01979">
    <property type="entry name" value="sufS"/>
    <property type="match status" value="1"/>
</dbReference>
<keyword evidence="4" id="KW-0808">Transferase</keyword>
<dbReference type="InterPro" id="IPR015421">
    <property type="entry name" value="PyrdxlP-dep_Trfase_major"/>
</dbReference>
<protein>
    <recommendedName>
        <fullName evidence="3">cysteine desulfurase</fullName>
        <ecNumber evidence="3">2.8.1.7</ecNumber>
    </recommendedName>
</protein>
<dbReference type="InterPro" id="IPR015422">
    <property type="entry name" value="PyrdxlP-dep_Trfase_small"/>
</dbReference>
<organism evidence="8 9">
    <name type="scientific">Kribbella qitaiheensis</name>
    <dbReference type="NCBI Taxonomy" id="1544730"/>
    <lineage>
        <taxon>Bacteria</taxon>
        <taxon>Bacillati</taxon>
        <taxon>Actinomycetota</taxon>
        <taxon>Actinomycetes</taxon>
        <taxon>Propionibacteriales</taxon>
        <taxon>Kribbellaceae</taxon>
        <taxon>Kribbella</taxon>
    </lineage>
</organism>
<dbReference type="InterPro" id="IPR016454">
    <property type="entry name" value="Cysteine_dSase"/>
</dbReference>
<comment type="cofactor">
    <cofactor evidence="1">
        <name>pyridoxal 5'-phosphate</name>
        <dbReference type="ChEBI" id="CHEBI:597326"/>
    </cofactor>
</comment>
<dbReference type="CDD" id="cd06453">
    <property type="entry name" value="SufS_like"/>
    <property type="match status" value="1"/>
</dbReference>
<reference evidence="9" key="1">
    <citation type="submission" date="2019-09" db="EMBL/GenBank/DDBJ databases">
        <title>Antimicrobial potential of Antarctic Bacteria.</title>
        <authorList>
            <person name="Benaud N."/>
            <person name="Edwards R.J."/>
            <person name="Ferrari B.C."/>
        </authorList>
    </citation>
    <scope>NUCLEOTIDE SEQUENCE [LARGE SCALE GENOMIC DNA]</scope>
    <source>
        <strain evidence="9">SPB151</strain>
    </source>
</reference>
<dbReference type="EC" id="2.8.1.7" evidence="3"/>
<evidence type="ECO:0000256" key="2">
    <source>
        <dbReference type="ARBA" id="ARBA00010447"/>
    </source>
</evidence>
<dbReference type="Pfam" id="PF00266">
    <property type="entry name" value="Aminotran_5"/>
    <property type="match status" value="1"/>
</dbReference>
<dbReference type="SUPFAM" id="SSF53383">
    <property type="entry name" value="PLP-dependent transferases"/>
    <property type="match status" value="1"/>
</dbReference>
<dbReference type="Gene3D" id="3.90.1150.10">
    <property type="entry name" value="Aspartate Aminotransferase, domain 1"/>
    <property type="match status" value="1"/>
</dbReference>
<dbReference type="InterPro" id="IPR010970">
    <property type="entry name" value="Cys_dSase_SufS"/>
</dbReference>
<proteinExistence type="inferred from homology"/>
<evidence type="ECO:0000313" key="8">
    <source>
        <dbReference type="EMBL" id="QNE17133.1"/>
    </source>
</evidence>
<evidence type="ECO:0000256" key="6">
    <source>
        <dbReference type="ARBA" id="ARBA00050776"/>
    </source>
</evidence>
<feature type="domain" description="Aminotransferase class V" evidence="7">
    <location>
        <begin position="42"/>
        <end position="412"/>
    </location>
</feature>
<name>A0A7G6WT18_9ACTN</name>
<comment type="similarity">
    <text evidence="2">Belongs to the class-V pyridoxal-phosphate-dependent aminotransferase family. Csd subfamily.</text>
</comment>
<dbReference type="AlphaFoldDB" id="A0A7G6WT18"/>
<accession>A0A7G6WT18</accession>
<dbReference type="EMBL" id="CP043661">
    <property type="protein sequence ID" value="QNE17133.1"/>
    <property type="molecule type" value="Genomic_DNA"/>
</dbReference>
<evidence type="ECO:0000259" key="7">
    <source>
        <dbReference type="Pfam" id="PF00266"/>
    </source>
</evidence>
<evidence type="ECO:0000256" key="4">
    <source>
        <dbReference type="ARBA" id="ARBA00022679"/>
    </source>
</evidence>
<dbReference type="PANTHER" id="PTHR43586">
    <property type="entry name" value="CYSTEINE DESULFURASE"/>
    <property type="match status" value="1"/>
</dbReference>
<dbReference type="Proteomes" id="UP000515563">
    <property type="component" value="Chromosome"/>
</dbReference>
<keyword evidence="5" id="KW-0663">Pyridoxal phosphate</keyword>
<dbReference type="GO" id="GO:0006534">
    <property type="term" value="P:cysteine metabolic process"/>
    <property type="evidence" value="ECO:0007669"/>
    <property type="project" value="InterPro"/>
</dbReference>
<dbReference type="KEGG" id="kqi:F1D05_03435"/>
<dbReference type="InterPro" id="IPR000192">
    <property type="entry name" value="Aminotrans_V_dom"/>
</dbReference>
<keyword evidence="9" id="KW-1185">Reference proteome</keyword>
<reference evidence="8 9" key="2">
    <citation type="journal article" date="2020" name="Microbiol. Resour. Announc.">
        <title>Antarctic desert soil bacteria exhibit high novel natural product potential, evaluated through long-read genome sequencing and comparative genomics.</title>
        <authorList>
            <person name="Benaud N."/>
            <person name="Edwards R.J."/>
            <person name="Amos T.G."/>
            <person name="D'Agostino P.M."/>
            <person name="Gutierrez-Chavez C."/>
            <person name="Montgomery K."/>
            <person name="Nicetic I."/>
            <person name="Ferrari B.C."/>
        </authorList>
    </citation>
    <scope>NUCLEOTIDE SEQUENCE [LARGE SCALE GENOMIC DNA]</scope>
    <source>
        <strain evidence="8 9">SPB151</strain>
    </source>
</reference>
<dbReference type="PANTHER" id="PTHR43586:SF8">
    <property type="entry name" value="CYSTEINE DESULFURASE 1, CHLOROPLASTIC"/>
    <property type="match status" value="1"/>
</dbReference>
<sequence length="426" mass="45560">MTDARTFSSPLTGSFESPLDMQSVRADFPILSRVLANDFPLVYLDSANSSQKPVQVVKAIEDHYLIHNANVARAMHQLGAEATEAYEGGRDKVAAFIGATNRDEIVFTKNASEALNLAAHTLGASLKPGDEVVISEMEHHSNIVPWQLACERTGATLRWFGVTDEGRLDLSNIEELINERTKVVSLTWVSNALGTINPITEIAAKAHAFDAVMVVDASQAVPQFPVDVSTLGADLLAFTGHKVVGPTGIGVLWGRYDLLASLPPFLGGGEMIEIVRMTGSTYAPPPARFEAGTPPIAQSVGLGAALDYLSGIGMDKVAAHEQAITAYALDGLKTVPGLKILGPTDSVDRGGAISFELDGVHPHDVSTVLDTRGIAVRAGHHCARPVHERFGMQSSTRASFYLYTTPEEIDALVDGLGFVRSFFKVD</sequence>
<dbReference type="PIRSF" id="PIRSF005572">
    <property type="entry name" value="NifS"/>
    <property type="match status" value="1"/>
</dbReference>